<dbReference type="AlphaFoldDB" id="A0A1E3X7P3"/>
<feature type="domain" description="PLOD1-3-like GT" evidence="1">
    <location>
        <begin position="3"/>
        <end position="136"/>
    </location>
</feature>
<sequence length="151" mass="17191">MRMKIITVATHSQGYFPILARSCKRHNIELIILGWGDKWKGFGWKLMLLKKYFESLANDEMVLVLDGFDSFIVSDLNEILHKFEQLNKPIVCASERKHANAIWNAAYEKIFNSGGLYPSTPTVYHYLNAGGWITTVGYALSRVYELAVANS</sequence>
<comment type="caution">
    <text evidence="2">The sequence shown here is derived from an EMBL/GenBank/DDBJ whole genome shotgun (WGS) entry which is preliminary data.</text>
</comment>
<reference evidence="2 3" key="1">
    <citation type="submission" date="2016-07" db="EMBL/GenBank/DDBJ databases">
        <title>Draft genome of Scalindua rubra, obtained from a brine-seawater interface in the Red Sea, sheds light on salt adaptation in anammox bacteria.</title>
        <authorList>
            <person name="Speth D.R."/>
            <person name="Lagkouvardos I."/>
            <person name="Wang Y."/>
            <person name="Qian P.-Y."/>
            <person name="Dutilh B.E."/>
            <person name="Jetten M.S."/>
        </authorList>
    </citation>
    <scope>NUCLEOTIDE SEQUENCE [LARGE SCALE GENOMIC DNA]</scope>
    <source>
        <strain evidence="2">BSI-1</strain>
    </source>
</reference>
<evidence type="ECO:0000313" key="2">
    <source>
        <dbReference type="EMBL" id="ODS31650.1"/>
    </source>
</evidence>
<dbReference type="InterPro" id="IPR057589">
    <property type="entry name" value="GT_PLOD"/>
</dbReference>
<dbReference type="CDD" id="cd22997">
    <property type="entry name" value="GT_LH"/>
    <property type="match status" value="1"/>
</dbReference>
<gene>
    <name evidence="2" type="ORF">SCARUB_03230</name>
</gene>
<accession>A0A1E3X7P3</accession>
<dbReference type="EMBL" id="MAYW01000103">
    <property type="protein sequence ID" value="ODS31650.1"/>
    <property type="molecule type" value="Genomic_DNA"/>
</dbReference>
<organism evidence="2 3">
    <name type="scientific">Candidatus Scalindua rubra</name>
    <dbReference type="NCBI Taxonomy" id="1872076"/>
    <lineage>
        <taxon>Bacteria</taxon>
        <taxon>Pseudomonadati</taxon>
        <taxon>Planctomycetota</taxon>
        <taxon>Candidatus Brocadiia</taxon>
        <taxon>Candidatus Brocadiales</taxon>
        <taxon>Candidatus Scalinduaceae</taxon>
        <taxon>Candidatus Scalindua</taxon>
    </lineage>
</organism>
<dbReference type="Pfam" id="PF25342">
    <property type="entry name" value="GT_PLOD"/>
    <property type="match status" value="1"/>
</dbReference>
<protein>
    <recommendedName>
        <fullName evidence="1">PLOD1-3-like GT domain-containing protein</fullName>
    </recommendedName>
</protein>
<evidence type="ECO:0000259" key="1">
    <source>
        <dbReference type="Pfam" id="PF25342"/>
    </source>
</evidence>
<name>A0A1E3X7P3_9BACT</name>
<proteinExistence type="predicted"/>
<dbReference type="Proteomes" id="UP000094056">
    <property type="component" value="Unassembled WGS sequence"/>
</dbReference>
<evidence type="ECO:0000313" key="3">
    <source>
        <dbReference type="Proteomes" id="UP000094056"/>
    </source>
</evidence>